<evidence type="ECO:0000313" key="3">
    <source>
        <dbReference type="Proteomes" id="UP000054858"/>
    </source>
</evidence>
<dbReference type="PATRIC" id="fig|29423.5.peg.1267"/>
<dbReference type="NCBIfam" id="NF038227">
    <property type="entry name" value="IcmM_DotJ_IVB"/>
    <property type="match status" value="1"/>
</dbReference>
<dbReference type="Proteomes" id="UP000054858">
    <property type="component" value="Unassembled WGS sequence"/>
</dbReference>
<organism evidence="2 3">
    <name type="scientific">Legionella oakridgensis</name>
    <dbReference type="NCBI Taxonomy" id="29423"/>
    <lineage>
        <taxon>Bacteria</taxon>
        <taxon>Pseudomonadati</taxon>
        <taxon>Pseudomonadota</taxon>
        <taxon>Gammaproteobacteria</taxon>
        <taxon>Legionellales</taxon>
        <taxon>Legionellaceae</taxon>
        <taxon>Legionella</taxon>
    </lineage>
</organism>
<keyword evidence="1" id="KW-0812">Transmembrane</keyword>
<name>A0A0W0X2C4_9GAMM</name>
<sequence length="93" mass="10376">MSRATWDLIKNSKRFYVNTYRKAATFLLISAVFNVLLGVAIYFAYFNLPDPDFYATSGVTPPVMLTALDEPNYTSDPLLASESGTIDNKVMPN</sequence>
<evidence type="ECO:0000313" key="2">
    <source>
        <dbReference type="EMBL" id="KTD38725.1"/>
    </source>
</evidence>
<keyword evidence="1" id="KW-1133">Transmembrane helix</keyword>
<accession>A0A0W0X2C4</accession>
<comment type="caution">
    <text evidence="2">The sequence shown here is derived from an EMBL/GenBank/DDBJ whole genome shotgun (WGS) entry which is preliminary data.</text>
</comment>
<evidence type="ECO:0000256" key="1">
    <source>
        <dbReference type="SAM" id="Phobius"/>
    </source>
</evidence>
<keyword evidence="1" id="KW-0472">Membrane</keyword>
<dbReference type="RefSeq" id="WP_025386318.1">
    <property type="nucleotide sequence ID" value="NZ_KV441803.1"/>
</dbReference>
<proteinExistence type="predicted"/>
<feature type="transmembrane region" description="Helical" evidence="1">
    <location>
        <begin position="23"/>
        <end position="45"/>
    </location>
</feature>
<dbReference type="EMBL" id="LNYP01000024">
    <property type="protein sequence ID" value="KTD38725.1"/>
    <property type="molecule type" value="Genomic_DNA"/>
</dbReference>
<dbReference type="AlphaFoldDB" id="A0A0W0X2C4"/>
<reference evidence="2 3" key="1">
    <citation type="submission" date="2015-11" db="EMBL/GenBank/DDBJ databases">
        <title>Genomic analysis of 38 Legionella species identifies large and diverse effector repertoires.</title>
        <authorList>
            <person name="Burstein D."/>
            <person name="Amaro F."/>
            <person name="Zusman T."/>
            <person name="Lifshitz Z."/>
            <person name="Cohen O."/>
            <person name="Gilbert J.A."/>
            <person name="Pupko T."/>
            <person name="Shuman H.A."/>
            <person name="Segal G."/>
        </authorList>
    </citation>
    <scope>NUCLEOTIDE SEQUENCE [LARGE SCALE GENOMIC DNA]</scope>
    <source>
        <strain evidence="2 3">Oak Ridge-10</strain>
    </source>
</reference>
<gene>
    <name evidence="2" type="primary">icmM</name>
    <name evidence="2" type="ORF">Loak_1213</name>
</gene>
<protein>
    <submittedName>
        <fullName evidence="2">Dot/Icm secretion system protein ImcM</fullName>
    </submittedName>
</protein>